<evidence type="ECO:0008006" key="6">
    <source>
        <dbReference type="Google" id="ProtNLM"/>
    </source>
</evidence>
<feature type="region of interest" description="Disordered" evidence="1">
    <location>
        <begin position="788"/>
        <end position="808"/>
    </location>
</feature>
<accession>A0A830HN63</accession>
<dbReference type="Pfam" id="PF04192">
    <property type="entry name" value="Utp21"/>
    <property type="match status" value="1"/>
</dbReference>
<dbReference type="GO" id="GO:0034388">
    <property type="term" value="C:Pwp2p-containing subcomplex of 90S preribosome"/>
    <property type="evidence" value="ECO:0007669"/>
    <property type="project" value="TreeGrafter"/>
</dbReference>
<feature type="domain" description="WDR36/Utp21 N-terminal" evidence="3">
    <location>
        <begin position="38"/>
        <end position="417"/>
    </location>
</feature>
<dbReference type="EMBL" id="BNJQ01000013">
    <property type="protein sequence ID" value="GHP06579.1"/>
    <property type="molecule type" value="Genomic_DNA"/>
</dbReference>
<dbReference type="SMART" id="SM00320">
    <property type="entry name" value="WD40"/>
    <property type="match status" value="9"/>
</dbReference>
<dbReference type="InterPro" id="IPR001680">
    <property type="entry name" value="WD40_rpt"/>
</dbReference>
<organism evidence="4 5">
    <name type="scientific">Pycnococcus provasolii</name>
    <dbReference type="NCBI Taxonomy" id="41880"/>
    <lineage>
        <taxon>Eukaryota</taxon>
        <taxon>Viridiplantae</taxon>
        <taxon>Chlorophyta</taxon>
        <taxon>Pseudoscourfieldiophyceae</taxon>
        <taxon>Pseudoscourfieldiales</taxon>
        <taxon>Pycnococcaceae</taxon>
        <taxon>Pycnococcus</taxon>
    </lineage>
</organism>
<feature type="compositionally biased region" description="Acidic residues" evidence="1">
    <location>
        <begin position="1042"/>
        <end position="1069"/>
    </location>
</feature>
<name>A0A830HN63_9CHLO</name>
<dbReference type="GO" id="GO:0032040">
    <property type="term" value="C:small-subunit processome"/>
    <property type="evidence" value="ECO:0007669"/>
    <property type="project" value="InterPro"/>
</dbReference>
<comment type="caution">
    <text evidence="4">The sequence shown here is derived from an EMBL/GenBank/DDBJ whole genome shotgun (WGS) entry which is preliminary data.</text>
</comment>
<evidence type="ECO:0000259" key="3">
    <source>
        <dbReference type="Pfam" id="PF25171"/>
    </source>
</evidence>
<dbReference type="Pfam" id="PF25171">
    <property type="entry name" value="Beta-prop_WDR36-Utp21_1st"/>
    <property type="match status" value="1"/>
</dbReference>
<dbReference type="Proteomes" id="UP000660262">
    <property type="component" value="Unassembled WGS sequence"/>
</dbReference>
<reference evidence="4" key="1">
    <citation type="submission" date="2020-10" db="EMBL/GenBank/DDBJ databases">
        <title>Unveiling of a novel bifunctional photoreceptor, Dualchrome1, isolated from a cosmopolitan green alga.</title>
        <authorList>
            <person name="Suzuki S."/>
            <person name="Kawachi M."/>
        </authorList>
    </citation>
    <scope>NUCLEOTIDE SEQUENCE</scope>
    <source>
        <strain evidence="4">NIES 2893</strain>
    </source>
</reference>
<dbReference type="InterPro" id="IPR011047">
    <property type="entry name" value="Quinoprotein_ADH-like_sf"/>
</dbReference>
<dbReference type="InterPro" id="IPR015943">
    <property type="entry name" value="WD40/YVTN_repeat-like_dom_sf"/>
</dbReference>
<dbReference type="AlphaFoldDB" id="A0A830HN63"/>
<evidence type="ECO:0000313" key="5">
    <source>
        <dbReference type="Proteomes" id="UP000660262"/>
    </source>
</evidence>
<keyword evidence="5" id="KW-1185">Reference proteome</keyword>
<dbReference type="PANTHER" id="PTHR22840">
    <property type="entry name" value="WD REPEAT-CONTAINING PROTEIN 36"/>
    <property type="match status" value="1"/>
</dbReference>
<evidence type="ECO:0000313" key="4">
    <source>
        <dbReference type="EMBL" id="GHP06579.1"/>
    </source>
</evidence>
<sequence>MPAAAQAGVLTPLRAIGHVASSYRPYVQRLGSAHFLSVPVGACFQLYECARLSLLYASADAGATITAVVSSRERTLCGLVDGNIAVFHRDRRIGVLRDANEGGAVTRMLAFDDADGVMHVLVAHENGDVALWEVGKNNRTGAQKLHSNSRAPIRTLDCNDAWGDDEEQARCRVVDMCLLPTHVNKVLVATARHENTTASPSMIRGASLQLFNYHTGQRLYAFAGLEAHFTAADALTCLCPSPVLDVVAVGTKQGRILLHNFVLDRTATTIESAAGDADTDIEDAGIHAQPSPVTSLAFRTLANTHASSDPTQPDILAVGGANGHINVWRLGRPCTLHATILHAHPCFASLASLRRSAAARREAAREEALAGGVAPSAKLGLQEQLSGAGVTSLHFFVGEPRLQSTGGDNAIRQYVLDPTPVNAGNSASSAFADGVPRLLRSRSGPGLPLTCVTFFDAQKILVASGDRAMRLLHVRNDSFNRELSQGRMETKANRMNGSVSPMDLKLPPAVAADVCELTALEWENVVTVHARTAGGDGDGDDKGGADLWAAAHNEAAAAYTWRTSRAAMGRHILTPTDQAQRRQLRAMTAGASAAEAAAAEAPAAGGGRKTRARVQPSALPESGWGSQAELPAVTCACISGDGHTTLVGDELGFVRAYNLQSGRSLRAYYSRPEAQASSSSAAPPARRRKGVELPLPAHVGEVAGVACDPSNRWVVSVGSVDGRLVKWTMAGGFVRTQETLPSVRVKKLAHHKLGGLLAVACEDGTVRVHESDRLQVCRRFYSSSVAEKSATQSDAMPATPARRTSKRTRRTAEVLASTSQPPPSHSFPQVTALTFSPDGRWLFCATSDSVLSVFDVPAGTVRQRSSILGDEKSVAPVVSLSVSPDGGMLATAHEGYRGVYLWSLTSPLLRSGASRGTRKDTIMLATVPTSDVTVDEDGCVVELTGDAEEEEALDDAAEAVLDAAAAGDGGMAGMVSMSRLPRQQLRMLLFGEEIRARAAPKEAPKTPDDAPFFLPSSLVPNTTGGRVGDIGSAGDLPGWGTEGDDDPAYDDNDKDDDDEDEDDNNEEEDMEKKKKSPSSKEKRLLPPGLNPDMKGIWAELAAASKSKPKSKNATGRYDRVFAYIERVGATVLDAELRDAPLGPGVAANAAAAGAVACLAPSSVDPLDADDEDVLRTFLEFVHVVIPTGECFELVQGALHVFLSEYAPLLERGSANLRSLGRSVSLDVERQWRRLESLLDEARCACEALTTKNIL</sequence>
<dbReference type="SUPFAM" id="SSF50998">
    <property type="entry name" value="Quinoprotein alcohol dehydrogenase-like"/>
    <property type="match status" value="1"/>
</dbReference>
<dbReference type="Gene3D" id="2.130.10.10">
    <property type="entry name" value="YVTN repeat-like/Quinoprotein amine dehydrogenase"/>
    <property type="match status" value="4"/>
</dbReference>
<dbReference type="OrthoDB" id="10250769at2759"/>
<feature type="region of interest" description="Disordered" evidence="1">
    <location>
        <begin position="1023"/>
        <end position="1090"/>
    </location>
</feature>
<dbReference type="GO" id="GO:0006364">
    <property type="term" value="P:rRNA processing"/>
    <property type="evidence" value="ECO:0007669"/>
    <property type="project" value="InterPro"/>
</dbReference>
<protein>
    <recommendedName>
        <fullName evidence="6">Small-subunit processome Utp21 domain-containing protein</fullName>
    </recommendedName>
</protein>
<evidence type="ECO:0000259" key="2">
    <source>
        <dbReference type="Pfam" id="PF04192"/>
    </source>
</evidence>
<dbReference type="InterPro" id="IPR007319">
    <property type="entry name" value="WDR36/Utp21_C"/>
</dbReference>
<feature type="domain" description="WDR36/Utp21 C-terminal" evidence="2">
    <location>
        <begin position="973"/>
        <end position="1246"/>
    </location>
</feature>
<dbReference type="Pfam" id="PF00400">
    <property type="entry name" value="WD40"/>
    <property type="match status" value="2"/>
</dbReference>
<feature type="region of interest" description="Disordered" evidence="1">
    <location>
        <begin position="597"/>
        <end position="625"/>
    </location>
</feature>
<dbReference type="PANTHER" id="PTHR22840:SF12">
    <property type="entry name" value="WD REPEAT-CONTAINING PROTEIN 36"/>
    <property type="match status" value="1"/>
</dbReference>
<proteinExistence type="predicted"/>
<dbReference type="InterPro" id="IPR059157">
    <property type="entry name" value="WDR36-Utp21_N"/>
</dbReference>
<gene>
    <name evidence="4" type="ORF">PPROV_000532400</name>
</gene>
<evidence type="ECO:0000256" key="1">
    <source>
        <dbReference type="SAM" id="MobiDB-lite"/>
    </source>
</evidence>